<dbReference type="Pfam" id="PF16079">
    <property type="entry name" value="Phage_holin_5_2"/>
    <property type="match status" value="1"/>
</dbReference>
<comment type="caution">
    <text evidence="2">The sequence shown here is derived from an EMBL/GenBank/DDBJ whole genome shotgun (WGS) entry which is preliminary data.</text>
</comment>
<organism evidence="2 3">
    <name type="scientific">Rossellomorea oryzaecorticis</name>
    <dbReference type="NCBI Taxonomy" id="1396505"/>
    <lineage>
        <taxon>Bacteria</taxon>
        <taxon>Bacillati</taxon>
        <taxon>Bacillota</taxon>
        <taxon>Bacilli</taxon>
        <taxon>Bacillales</taxon>
        <taxon>Bacillaceae</taxon>
        <taxon>Rossellomorea</taxon>
    </lineage>
</organism>
<keyword evidence="1" id="KW-1133">Transmembrane helix</keyword>
<evidence type="ECO:0000313" key="3">
    <source>
        <dbReference type="Proteomes" id="UP001389717"/>
    </source>
</evidence>
<reference evidence="2 3" key="1">
    <citation type="submission" date="2024-04" db="EMBL/GenBank/DDBJ databases">
        <title>Bacillus oryzaecorticis sp. nov., a moderately halophilic bacterium isolated from rice husks.</title>
        <authorList>
            <person name="Zhu H.-S."/>
        </authorList>
    </citation>
    <scope>NUCLEOTIDE SEQUENCE [LARGE SCALE GENOMIC DNA]</scope>
    <source>
        <strain evidence="2 3">ZC255</strain>
    </source>
</reference>
<keyword evidence="1" id="KW-0812">Transmembrane</keyword>
<accession>A0ABU9K8C5</accession>
<dbReference type="RefSeq" id="WP_341982401.1">
    <property type="nucleotide sequence ID" value="NZ_JBBYAF010000012.1"/>
</dbReference>
<dbReference type="InterPro" id="IPR032111">
    <property type="entry name" value="Clostridium_phage_holin"/>
</dbReference>
<name>A0ABU9K8C5_9BACI</name>
<keyword evidence="3" id="KW-1185">Reference proteome</keyword>
<sequence>MAELLNGIIIHPQLTILVPALWVLGFALKKTPHIPDWLIIWILLVVSVAASGFVLGFDFNGIANGFICTGAAVTTHQSIKQTFFERLNDQDKRKNNKNEK</sequence>
<evidence type="ECO:0000313" key="2">
    <source>
        <dbReference type="EMBL" id="MEL3972283.1"/>
    </source>
</evidence>
<feature type="transmembrane region" description="Helical" evidence="1">
    <location>
        <begin position="38"/>
        <end position="57"/>
    </location>
</feature>
<gene>
    <name evidence="2" type="ORF">AAEO50_08340</name>
</gene>
<keyword evidence="1" id="KW-0472">Membrane</keyword>
<proteinExistence type="predicted"/>
<evidence type="ECO:0000256" key="1">
    <source>
        <dbReference type="SAM" id="Phobius"/>
    </source>
</evidence>
<feature type="transmembrane region" description="Helical" evidence="1">
    <location>
        <begin position="6"/>
        <end position="26"/>
    </location>
</feature>
<dbReference type="Proteomes" id="UP001389717">
    <property type="component" value="Unassembled WGS sequence"/>
</dbReference>
<dbReference type="EMBL" id="JBBYAF010000012">
    <property type="protein sequence ID" value="MEL3972283.1"/>
    <property type="molecule type" value="Genomic_DNA"/>
</dbReference>
<protein>
    <submittedName>
        <fullName evidence="2">Phage holin family protein</fullName>
    </submittedName>
</protein>